<dbReference type="Gene3D" id="1.10.1610.10">
    <property type="match status" value="1"/>
</dbReference>
<keyword evidence="12" id="KW-1185">Reference proteome</keyword>
<comment type="similarity">
    <text evidence="2 10">Belongs to the CobT family.</text>
</comment>
<protein>
    <recommendedName>
        <fullName evidence="4 10">Nicotinate-nucleotide--dimethylbenzimidazole phosphoribosyltransferase</fullName>
        <shortName evidence="10">NN:DBI PRT</shortName>
        <ecNumber evidence="3 10">2.4.2.21</ecNumber>
    </recommendedName>
    <alternativeName>
        <fullName evidence="8 10">N(1)-alpha-phosphoribosyltransferase</fullName>
    </alternativeName>
</protein>
<dbReference type="NCBIfam" id="NF000996">
    <property type="entry name" value="PRK00105.1"/>
    <property type="match status" value="1"/>
</dbReference>
<dbReference type="CDD" id="cd02439">
    <property type="entry name" value="DMB-PRT_CobT"/>
    <property type="match status" value="1"/>
</dbReference>
<keyword evidence="7 10" id="KW-0808">Transferase</keyword>
<evidence type="ECO:0000256" key="6">
    <source>
        <dbReference type="ARBA" id="ARBA00022676"/>
    </source>
</evidence>
<proteinExistence type="inferred from homology"/>
<dbReference type="NCBIfam" id="TIGR03160">
    <property type="entry name" value="cobT_DBIPRT"/>
    <property type="match status" value="1"/>
</dbReference>
<evidence type="ECO:0000256" key="5">
    <source>
        <dbReference type="ARBA" id="ARBA00022573"/>
    </source>
</evidence>
<evidence type="ECO:0000256" key="9">
    <source>
        <dbReference type="ARBA" id="ARBA00047340"/>
    </source>
</evidence>
<organism evidence="11 12">
    <name type="scientific">Thalassotalea insulae</name>
    <dbReference type="NCBI Taxonomy" id="2056778"/>
    <lineage>
        <taxon>Bacteria</taxon>
        <taxon>Pseudomonadati</taxon>
        <taxon>Pseudomonadota</taxon>
        <taxon>Gammaproteobacteria</taxon>
        <taxon>Alteromonadales</taxon>
        <taxon>Colwelliaceae</taxon>
        <taxon>Thalassotalea</taxon>
    </lineage>
</organism>
<evidence type="ECO:0000256" key="8">
    <source>
        <dbReference type="ARBA" id="ARBA00030686"/>
    </source>
</evidence>
<evidence type="ECO:0000256" key="10">
    <source>
        <dbReference type="HAMAP-Rule" id="MF_00230"/>
    </source>
</evidence>
<dbReference type="InterPro" id="IPR017846">
    <property type="entry name" value="Nict_dMeBzImd_PRibTrfase_bact"/>
</dbReference>
<dbReference type="RefSeq" id="WP_284245143.1">
    <property type="nucleotide sequence ID" value="NZ_BSST01000001.1"/>
</dbReference>
<evidence type="ECO:0000313" key="12">
    <source>
        <dbReference type="Proteomes" id="UP001157186"/>
    </source>
</evidence>
<keyword evidence="6 10" id="KW-0328">Glycosyltransferase</keyword>
<comment type="function">
    <text evidence="10">Catalyzes the synthesis of alpha-ribazole-5'-phosphate from nicotinate mononucleotide (NAMN) and 5,6-dimethylbenzimidazole (DMB).</text>
</comment>
<accession>A0ABQ6GTG6</accession>
<dbReference type="InterPro" id="IPR023195">
    <property type="entry name" value="Nict_dMeBzImd_PRibTrfase_N"/>
</dbReference>
<comment type="caution">
    <text evidence="11">The sequence shown here is derived from an EMBL/GenBank/DDBJ whole genome shotgun (WGS) entry which is preliminary data.</text>
</comment>
<dbReference type="Gene3D" id="3.40.50.10210">
    <property type="match status" value="1"/>
</dbReference>
<evidence type="ECO:0000256" key="2">
    <source>
        <dbReference type="ARBA" id="ARBA00007110"/>
    </source>
</evidence>
<dbReference type="PANTHER" id="PTHR43463">
    <property type="entry name" value="NICOTINATE-NUCLEOTIDE--DIMETHYLBENZIMIDAZOLE PHOSPHORIBOSYLTRANSFERASE"/>
    <property type="match status" value="1"/>
</dbReference>
<dbReference type="HAMAP" id="MF_00230">
    <property type="entry name" value="CobT"/>
    <property type="match status" value="1"/>
</dbReference>
<feature type="active site" description="Proton acceptor" evidence="10">
    <location>
        <position position="328"/>
    </location>
</feature>
<name>A0ABQ6GTG6_9GAMM</name>
<evidence type="ECO:0000256" key="7">
    <source>
        <dbReference type="ARBA" id="ARBA00022679"/>
    </source>
</evidence>
<evidence type="ECO:0000256" key="4">
    <source>
        <dbReference type="ARBA" id="ARBA00015486"/>
    </source>
</evidence>
<evidence type="ECO:0000313" key="11">
    <source>
        <dbReference type="EMBL" id="GLX79241.1"/>
    </source>
</evidence>
<comment type="pathway">
    <text evidence="1 10">Nucleoside biosynthesis; alpha-ribazole biosynthesis; alpha-ribazole from 5,6-dimethylbenzimidazole: step 1/2.</text>
</comment>
<dbReference type="PANTHER" id="PTHR43463:SF1">
    <property type="entry name" value="NICOTINATE-NUCLEOTIDE--DIMETHYLBENZIMIDAZOLE PHOSPHORIBOSYLTRANSFERASE"/>
    <property type="match status" value="1"/>
</dbReference>
<dbReference type="EMBL" id="BSST01000001">
    <property type="protein sequence ID" value="GLX79241.1"/>
    <property type="molecule type" value="Genomic_DNA"/>
</dbReference>
<dbReference type="InterPro" id="IPR003200">
    <property type="entry name" value="Nict_dMeBzImd_PRibTrfase"/>
</dbReference>
<dbReference type="Proteomes" id="UP001157186">
    <property type="component" value="Unassembled WGS sequence"/>
</dbReference>
<evidence type="ECO:0000256" key="3">
    <source>
        <dbReference type="ARBA" id="ARBA00011991"/>
    </source>
</evidence>
<dbReference type="EC" id="2.4.2.21" evidence="3 10"/>
<reference evidence="11 12" key="1">
    <citation type="submission" date="2023-03" db="EMBL/GenBank/DDBJ databases">
        <title>Draft genome sequence of Thalassotalea insulae KCTC 62186T.</title>
        <authorList>
            <person name="Sawabe T."/>
        </authorList>
    </citation>
    <scope>NUCLEOTIDE SEQUENCE [LARGE SCALE GENOMIC DNA]</scope>
    <source>
        <strain evidence="11 12">KCTC 62186</strain>
    </source>
</reference>
<dbReference type="Pfam" id="PF02277">
    <property type="entry name" value="DBI_PRT"/>
    <property type="match status" value="1"/>
</dbReference>
<keyword evidence="5 10" id="KW-0169">Cobalamin biosynthesis</keyword>
<dbReference type="InterPro" id="IPR036087">
    <property type="entry name" value="Nict_dMeBzImd_PRibTrfase_sf"/>
</dbReference>
<sequence length="359" mass="37988">MFTIDSLVSPKSSAFLHAIQDKIINKTKPPGSLGLLEQVAQQLALIQSVASGEFCQRIEINQPTAIVFAGDHGIAQQNVSIAPSDVTRQMVLNFLQGGAAINCFCRDNNIALKVVDAGIQTPLTVKEKSLSADFIEQRLGAGTEDISQRAAMTMAQVEQGIAYGQQIVSSIRTTGCNLLIFGEMGIANTSAASAIYIALTGENVQDSVGQGTGISSEQLTRKKALVAQAVERAQQAVETFEPMDVLAELGGFEIVQIVGAMLAAAQAKMVILVDGFIVTSAALVAAKLYPEVSDYFIFAHQSNELAHKKMLAYFNVTPLLSLDLRLGEGTGAALALPLVQAAASFYNEMASFESAGVTV</sequence>
<dbReference type="GO" id="GO:0016757">
    <property type="term" value="F:glycosyltransferase activity"/>
    <property type="evidence" value="ECO:0007669"/>
    <property type="project" value="UniProtKB-KW"/>
</dbReference>
<dbReference type="SUPFAM" id="SSF52733">
    <property type="entry name" value="Nicotinate mononucleotide:5,6-dimethylbenzimidazole phosphoribosyltransferase (CobT)"/>
    <property type="match status" value="1"/>
</dbReference>
<comment type="catalytic activity">
    <reaction evidence="9 10">
        <text>5,6-dimethylbenzimidazole + nicotinate beta-D-ribonucleotide = alpha-ribazole 5'-phosphate + nicotinate + H(+)</text>
        <dbReference type="Rhea" id="RHEA:11196"/>
        <dbReference type="ChEBI" id="CHEBI:15378"/>
        <dbReference type="ChEBI" id="CHEBI:15890"/>
        <dbReference type="ChEBI" id="CHEBI:32544"/>
        <dbReference type="ChEBI" id="CHEBI:57502"/>
        <dbReference type="ChEBI" id="CHEBI:57918"/>
        <dbReference type="EC" id="2.4.2.21"/>
    </reaction>
</comment>
<gene>
    <name evidence="10 11" type="primary">cobT</name>
    <name evidence="11" type="ORF">tinsulaeT_25810</name>
</gene>
<evidence type="ECO:0000256" key="1">
    <source>
        <dbReference type="ARBA" id="ARBA00005049"/>
    </source>
</evidence>